<dbReference type="Gene3D" id="3.40.50.150">
    <property type="entry name" value="Vaccinia Virus protein VP39"/>
    <property type="match status" value="1"/>
</dbReference>
<dbReference type="Proteomes" id="UP000665020">
    <property type="component" value="Chromosome"/>
</dbReference>
<sequence>MNIENNLLMFIEQLNKVNYRKNIFYESSQDKHFLLGNYAVDYIISHRQEFIDYFNFTDKLQRKKFIGVVAEYSTKTIIETIFKLNQYVEITDKLRNRMNNLYRNFMETIFNRLSSNQAIGLNWLNGLVIEHQVQLREILNDIEELKIFPREKKIVDEIPCSEYRAVFQLDILGINIEEMCEPVLDIGCGSSARLVQYLHEQGIETYGIDRNVEKKPYVIEIDWFKFKLKPNYWGTIISHLSFTNHFKRTHFKMNGNYINYARRYMELLNSLKSGGSFFYTPDLPFVEQFLSPDLYLVNKKNIGKERLNFVKSENDFSIYSVQVKKTNND</sequence>
<proteinExistence type="predicted"/>
<organism evidence="1 2">
    <name type="scientific">Iocasia fonsfrigidae</name>
    <dbReference type="NCBI Taxonomy" id="2682810"/>
    <lineage>
        <taxon>Bacteria</taxon>
        <taxon>Bacillati</taxon>
        <taxon>Bacillota</taxon>
        <taxon>Clostridia</taxon>
        <taxon>Halanaerobiales</taxon>
        <taxon>Halanaerobiaceae</taxon>
        <taxon>Iocasia</taxon>
    </lineage>
</organism>
<keyword evidence="2" id="KW-1185">Reference proteome</keyword>
<gene>
    <name evidence="1" type="ORF">GM661_11805</name>
</gene>
<dbReference type="SUPFAM" id="SSF53335">
    <property type="entry name" value="S-adenosyl-L-methionine-dependent methyltransferases"/>
    <property type="match status" value="1"/>
</dbReference>
<dbReference type="KEGG" id="ifn:GM661_11805"/>
<dbReference type="RefSeq" id="WP_230867004.1">
    <property type="nucleotide sequence ID" value="NZ_CP046640.1"/>
</dbReference>
<evidence type="ECO:0000313" key="1">
    <source>
        <dbReference type="EMBL" id="QTL98598.1"/>
    </source>
</evidence>
<dbReference type="InterPro" id="IPR029063">
    <property type="entry name" value="SAM-dependent_MTases_sf"/>
</dbReference>
<dbReference type="EMBL" id="CP046640">
    <property type="protein sequence ID" value="QTL98598.1"/>
    <property type="molecule type" value="Genomic_DNA"/>
</dbReference>
<reference evidence="1" key="1">
    <citation type="submission" date="2019-12" db="EMBL/GenBank/DDBJ databases">
        <authorList>
            <person name="zhang j."/>
            <person name="sun C.M."/>
        </authorList>
    </citation>
    <scope>NUCLEOTIDE SEQUENCE</scope>
    <source>
        <strain evidence="1">NS-1</strain>
    </source>
</reference>
<name>A0A8A7KFX0_9FIRM</name>
<evidence type="ECO:0000313" key="2">
    <source>
        <dbReference type="Proteomes" id="UP000665020"/>
    </source>
</evidence>
<accession>A0A8A7KFX0</accession>
<dbReference type="AlphaFoldDB" id="A0A8A7KFX0"/>
<protein>
    <submittedName>
        <fullName evidence="1">Uncharacterized protein</fullName>
    </submittedName>
</protein>